<accession>A0A7J8Z1T5</accession>
<comment type="caution">
    <text evidence="1">The sequence shown here is derived from an EMBL/GenBank/DDBJ whole genome shotgun (WGS) entry which is preliminary data.</text>
</comment>
<evidence type="ECO:0000313" key="1">
    <source>
        <dbReference type="EMBL" id="MBA0705768.1"/>
    </source>
</evidence>
<dbReference type="Proteomes" id="UP000593574">
    <property type="component" value="Unassembled WGS sequence"/>
</dbReference>
<proteinExistence type="predicted"/>
<organism evidence="1 2">
    <name type="scientific">Gossypium laxum</name>
    <dbReference type="NCBI Taxonomy" id="34288"/>
    <lineage>
        <taxon>Eukaryota</taxon>
        <taxon>Viridiplantae</taxon>
        <taxon>Streptophyta</taxon>
        <taxon>Embryophyta</taxon>
        <taxon>Tracheophyta</taxon>
        <taxon>Spermatophyta</taxon>
        <taxon>Magnoliopsida</taxon>
        <taxon>eudicotyledons</taxon>
        <taxon>Gunneridae</taxon>
        <taxon>Pentapetalae</taxon>
        <taxon>rosids</taxon>
        <taxon>malvids</taxon>
        <taxon>Malvales</taxon>
        <taxon>Malvaceae</taxon>
        <taxon>Malvoideae</taxon>
        <taxon>Gossypium</taxon>
    </lineage>
</organism>
<keyword evidence="2" id="KW-1185">Reference proteome</keyword>
<protein>
    <submittedName>
        <fullName evidence="1">Uncharacterized protein</fullName>
    </submittedName>
</protein>
<dbReference type="AlphaFoldDB" id="A0A7J8Z1T5"/>
<reference evidence="1 2" key="1">
    <citation type="journal article" date="2019" name="Genome Biol. Evol.">
        <title>Insights into the evolution of the New World diploid cottons (Gossypium, subgenus Houzingenia) based on genome sequencing.</title>
        <authorList>
            <person name="Grover C.E."/>
            <person name="Arick M.A. 2nd"/>
            <person name="Thrash A."/>
            <person name="Conover J.L."/>
            <person name="Sanders W.S."/>
            <person name="Peterson D.G."/>
            <person name="Frelichowski J.E."/>
            <person name="Scheffler J.A."/>
            <person name="Scheffler B.E."/>
            <person name="Wendel J.F."/>
        </authorList>
    </citation>
    <scope>NUCLEOTIDE SEQUENCE [LARGE SCALE GENOMIC DNA]</scope>
    <source>
        <strain evidence="1">4</strain>
        <tissue evidence="1">Leaf</tissue>
    </source>
</reference>
<name>A0A7J8Z1T5_9ROSI</name>
<evidence type="ECO:0000313" key="2">
    <source>
        <dbReference type="Proteomes" id="UP000593574"/>
    </source>
</evidence>
<gene>
    <name evidence="1" type="ORF">Golax_017929</name>
</gene>
<dbReference type="EMBL" id="JABEZV010000002">
    <property type="protein sequence ID" value="MBA0705768.1"/>
    <property type="molecule type" value="Genomic_DNA"/>
</dbReference>
<sequence>MSYADPRIQECVSTEFLANRNIWNIKVPLELDILNKIDLRGRLEEDLPTFHKKYIEMWECRYEFLPTHEPFLTSKLAMSSSYMDWFKHNDKLYLLLDSERSSQCCCRRPR</sequence>